<gene>
    <name evidence="3" type="ORF">IAG44_17830</name>
</gene>
<dbReference type="InterPro" id="IPR050879">
    <property type="entry name" value="Acyltransferase_3"/>
</dbReference>
<feature type="transmembrane region" description="Helical" evidence="1">
    <location>
        <begin position="334"/>
        <end position="355"/>
    </location>
</feature>
<keyword evidence="1" id="KW-0812">Transmembrane</keyword>
<reference evidence="3 4" key="1">
    <citation type="submission" date="2020-08" db="EMBL/GenBank/DDBJ databases">
        <title>A novel species.</title>
        <authorList>
            <person name="Gao J."/>
        </authorList>
    </citation>
    <scope>NUCLEOTIDE SEQUENCE [LARGE SCALE GENOMIC DNA]</scope>
    <source>
        <strain evidence="3 4">CRXT-G-22</strain>
    </source>
</reference>
<feature type="transmembrane region" description="Helical" evidence="1">
    <location>
        <begin position="138"/>
        <end position="156"/>
    </location>
</feature>
<dbReference type="GO" id="GO:0009103">
    <property type="term" value="P:lipopolysaccharide biosynthetic process"/>
    <property type="evidence" value="ECO:0007669"/>
    <property type="project" value="TreeGrafter"/>
</dbReference>
<dbReference type="InterPro" id="IPR002656">
    <property type="entry name" value="Acyl_transf_3_dom"/>
</dbReference>
<dbReference type="Proteomes" id="UP000516052">
    <property type="component" value="Chromosome"/>
</dbReference>
<dbReference type="RefSeq" id="WP_187748090.1">
    <property type="nucleotide sequence ID" value="NZ_CP060828.1"/>
</dbReference>
<dbReference type="Pfam" id="PF01757">
    <property type="entry name" value="Acyl_transf_3"/>
    <property type="match status" value="1"/>
</dbReference>
<dbReference type="KEGG" id="sroi:IAG44_17830"/>
<keyword evidence="1" id="KW-0472">Membrane</keyword>
<dbReference type="PANTHER" id="PTHR23028:SF53">
    <property type="entry name" value="ACYL_TRANSF_3 DOMAIN-CONTAINING PROTEIN"/>
    <property type="match status" value="1"/>
</dbReference>
<proteinExistence type="predicted"/>
<dbReference type="GO" id="GO:0016747">
    <property type="term" value="F:acyltransferase activity, transferring groups other than amino-acyl groups"/>
    <property type="evidence" value="ECO:0007669"/>
    <property type="project" value="InterPro"/>
</dbReference>
<feature type="transmembrane region" description="Helical" evidence="1">
    <location>
        <begin position="207"/>
        <end position="226"/>
    </location>
</feature>
<dbReference type="EMBL" id="CP060828">
    <property type="protein sequence ID" value="QNP71115.1"/>
    <property type="molecule type" value="Genomic_DNA"/>
</dbReference>
<organism evidence="3 4">
    <name type="scientific">Streptomyces roseirectus</name>
    <dbReference type="NCBI Taxonomy" id="2768066"/>
    <lineage>
        <taxon>Bacteria</taxon>
        <taxon>Bacillati</taxon>
        <taxon>Actinomycetota</taxon>
        <taxon>Actinomycetes</taxon>
        <taxon>Kitasatosporales</taxon>
        <taxon>Streptomycetaceae</taxon>
        <taxon>Streptomyces</taxon>
    </lineage>
</organism>
<dbReference type="PANTHER" id="PTHR23028">
    <property type="entry name" value="ACETYLTRANSFERASE"/>
    <property type="match status" value="1"/>
</dbReference>
<feature type="domain" description="Acyltransferase 3" evidence="2">
    <location>
        <begin position="18"/>
        <end position="352"/>
    </location>
</feature>
<feature type="transmembrane region" description="Helical" evidence="1">
    <location>
        <begin position="21"/>
        <end position="42"/>
    </location>
</feature>
<evidence type="ECO:0000256" key="1">
    <source>
        <dbReference type="SAM" id="Phobius"/>
    </source>
</evidence>
<protein>
    <submittedName>
        <fullName evidence="3">Acyltransferase</fullName>
    </submittedName>
</protein>
<evidence type="ECO:0000313" key="3">
    <source>
        <dbReference type="EMBL" id="QNP71115.1"/>
    </source>
</evidence>
<feature type="transmembrane region" description="Helical" evidence="1">
    <location>
        <begin position="295"/>
        <end position="314"/>
    </location>
</feature>
<feature type="transmembrane region" description="Helical" evidence="1">
    <location>
        <begin position="91"/>
        <end position="118"/>
    </location>
</feature>
<feature type="transmembrane region" description="Helical" evidence="1">
    <location>
        <begin position="48"/>
        <end position="70"/>
    </location>
</feature>
<name>A0A7H0IE99_9ACTN</name>
<sequence length="384" mass="42512">METPQPATRPTRPSRLPSLTGTRAIAALAVLITHLTGLYPGLWPVFTTIGPVGVSFFFALSGFVLTWVAAPQDTARKFWRRRLVKVFPNHWVTFAVTLALMATAGVTLKVVNTVPVFFLVEPWVPHFDTLGGLNGINVPVWSLCCELVFYLAFPVLIRYIRRIRPERLWLWVGATAAGTVLVPFVALLLPRDPATSWDPTIPEWHSWFVYSFPFTRMLEFVLGILLARVMMNGKWIRFGMAPAFLLLAVCTTVQAYLPGIFRISAGMTAFPVALAIAACAAADVRGVRTPFNGRVMVWLGEISFAFYMVHWLVIQYGPLDAIDGVNTGSATDTALNIALTVVLSLAFAVALYTLVERPAVQRFSVKRPRRTEPPAAVREPTAVR</sequence>
<feature type="transmembrane region" description="Helical" evidence="1">
    <location>
        <begin position="263"/>
        <end position="283"/>
    </location>
</feature>
<keyword evidence="4" id="KW-1185">Reference proteome</keyword>
<dbReference type="AlphaFoldDB" id="A0A7H0IE99"/>
<feature type="transmembrane region" description="Helical" evidence="1">
    <location>
        <begin position="238"/>
        <end position="257"/>
    </location>
</feature>
<dbReference type="GO" id="GO:0016020">
    <property type="term" value="C:membrane"/>
    <property type="evidence" value="ECO:0007669"/>
    <property type="project" value="TreeGrafter"/>
</dbReference>
<accession>A0A7H0IE99</accession>
<keyword evidence="3" id="KW-0808">Transferase</keyword>
<evidence type="ECO:0000259" key="2">
    <source>
        <dbReference type="Pfam" id="PF01757"/>
    </source>
</evidence>
<keyword evidence="1" id="KW-1133">Transmembrane helix</keyword>
<feature type="transmembrane region" description="Helical" evidence="1">
    <location>
        <begin position="168"/>
        <end position="187"/>
    </location>
</feature>
<evidence type="ECO:0000313" key="4">
    <source>
        <dbReference type="Proteomes" id="UP000516052"/>
    </source>
</evidence>
<keyword evidence="3" id="KW-0012">Acyltransferase</keyword>